<sequence>MKQWKTVKKDQGWNDKIDRMTREKDRMTMKSESIQTSYTLFFLTDLWSCT</sequence>
<evidence type="ECO:0000313" key="1">
    <source>
        <dbReference type="EMBL" id="CEK82969.1"/>
    </source>
</evidence>
<dbReference type="EMBL" id="HACG01036104">
    <property type="protein sequence ID" value="CEK82969.1"/>
    <property type="molecule type" value="Transcribed_RNA"/>
</dbReference>
<proteinExistence type="predicted"/>
<name>A0A0B7ASU9_9EUPU</name>
<organism evidence="2">
    <name type="scientific">Arion vulgaris</name>
    <dbReference type="NCBI Taxonomy" id="1028688"/>
    <lineage>
        <taxon>Eukaryota</taxon>
        <taxon>Metazoa</taxon>
        <taxon>Spiralia</taxon>
        <taxon>Lophotrochozoa</taxon>
        <taxon>Mollusca</taxon>
        <taxon>Gastropoda</taxon>
        <taxon>Heterobranchia</taxon>
        <taxon>Euthyneura</taxon>
        <taxon>Panpulmonata</taxon>
        <taxon>Eupulmonata</taxon>
        <taxon>Stylommatophora</taxon>
        <taxon>Helicina</taxon>
        <taxon>Arionoidea</taxon>
        <taxon>Arionidae</taxon>
        <taxon>Arion</taxon>
    </lineage>
</organism>
<gene>
    <name evidence="2" type="primary">ORF134512</name>
    <name evidence="1" type="synonym">ORF134510</name>
</gene>
<protein>
    <submittedName>
        <fullName evidence="2">Uncharacterized protein</fullName>
    </submittedName>
</protein>
<reference evidence="2" key="1">
    <citation type="submission" date="2014-12" db="EMBL/GenBank/DDBJ databases">
        <title>Insight into the proteome of Arion vulgaris.</title>
        <authorList>
            <person name="Aradska J."/>
            <person name="Bulat T."/>
            <person name="Smidak R."/>
            <person name="Sarate P."/>
            <person name="Gangsoo J."/>
            <person name="Sialana F."/>
            <person name="Bilban M."/>
            <person name="Lubec G."/>
        </authorList>
    </citation>
    <scope>NUCLEOTIDE SEQUENCE</scope>
    <source>
        <tissue evidence="2">Skin</tissue>
    </source>
</reference>
<dbReference type="EMBL" id="HACG01036105">
    <property type="protein sequence ID" value="CEK82970.1"/>
    <property type="molecule type" value="Transcribed_RNA"/>
</dbReference>
<evidence type="ECO:0000313" key="2">
    <source>
        <dbReference type="EMBL" id="CEK82970.1"/>
    </source>
</evidence>
<dbReference type="AlphaFoldDB" id="A0A0B7ASU9"/>
<accession>A0A0B7ASU9</accession>